<organism evidence="1 2">
    <name type="scientific">Carnegiea gigantea</name>
    <dbReference type="NCBI Taxonomy" id="171969"/>
    <lineage>
        <taxon>Eukaryota</taxon>
        <taxon>Viridiplantae</taxon>
        <taxon>Streptophyta</taxon>
        <taxon>Embryophyta</taxon>
        <taxon>Tracheophyta</taxon>
        <taxon>Spermatophyta</taxon>
        <taxon>Magnoliopsida</taxon>
        <taxon>eudicotyledons</taxon>
        <taxon>Gunneridae</taxon>
        <taxon>Pentapetalae</taxon>
        <taxon>Caryophyllales</taxon>
        <taxon>Cactineae</taxon>
        <taxon>Cactaceae</taxon>
        <taxon>Cactoideae</taxon>
        <taxon>Echinocereeae</taxon>
        <taxon>Carnegiea</taxon>
    </lineage>
</organism>
<dbReference type="AlphaFoldDB" id="A0A9Q1K1V5"/>
<keyword evidence="2" id="KW-1185">Reference proteome</keyword>
<evidence type="ECO:0000313" key="2">
    <source>
        <dbReference type="Proteomes" id="UP001153076"/>
    </source>
</evidence>
<gene>
    <name evidence="1" type="ORF">Cgig2_025999</name>
</gene>
<accession>A0A9Q1K1V5</accession>
<protein>
    <submittedName>
        <fullName evidence="1">Uncharacterized protein</fullName>
    </submittedName>
</protein>
<reference evidence="1" key="1">
    <citation type="submission" date="2022-04" db="EMBL/GenBank/DDBJ databases">
        <title>Carnegiea gigantea Genome sequencing and assembly v2.</title>
        <authorList>
            <person name="Copetti D."/>
            <person name="Sanderson M.J."/>
            <person name="Burquez A."/>
            <person name="Wojciechowski M.F."/>
        </authorList>
    </citation>
    <scope>NUCLEOTIDE SEQUENCE</scope>
    <source>
        <strain evidence="1">SGP5-SGP5p</strain>
        <tissue evidence="1">Aerial part</tissue>
    </source>
</reference>
<dbReference type="Proteomes" id="UP001153076">
    <property type="component" value="Unassembled WGS sequence"/>
</dbReference>
<comment type="caution">
    <text evidence="1">The sequence shown here is derived from an EMBL/GenBank/DDBJ whole genome shotgun (WGS) entry which is preliminary data.</text>
</comment>
<sequence length="199" mass="22432">MYTSIESTYAQALEHLLVKGKTDLPKIKPKTAVMRQALCSIQKKTQFIAYSYPTQKKSMNGNTQLLDNLPTLDTSHWKQCVRLLISFSAAGGSWLYCRHYFSNCILAFPNTPNYLASRVDLLEPGSLDYGHVPIYGYREGLSEGMTQAVRMKKNRDHAPLKDISMDFFGHNVYGHLTTLLNQGAMIDHTDYSDAENSPS</sequence>
<dbReference type="EMBL" id="JAKOGI010000424">
    <property type="protein sequence ID" value="KAJ8435260.1"/>
    <property type="molecule type" value="Genomic_DNA"/>
</dbReference>
<proteinExistence type="predicted"/>
<evidence type="ECO:0000313" key="1">
    <source>
        <dbReference type="EMBL" id="KAJ8435260.1"/>
    </source>
</evidence>
<name>A0A9Q1K1V5_9CARY</name>